<dbReference type="SMART" id="SM00028">
    <property type="entry name" value="TPR"/>
    <property type="match status" value="4"/>
</dbReference>
<dbReference type="InterPro" id="IPR011990">
    <property type="entry name" value="TPR-like_helical_dom_sf"/>
</dbReference>
<dbReference type="PROSITE" id="PS50005">
    <property type="entry name" value="TPR"/>
    <property type="match status" value="1"/>
</dbReference>
<dbReference type="InterPro" id="IPR052628">
    <property type="entry name" value="CFAP70"/>
</dbReference>
<evidence type="ECO:0000313" key="6">
    <source>
        <dbReference type="Proteomes" id="UP000230066"/>
    </source>
</evidence>
<protein>
    <submittedName>
        <fullName evidence="5">Tetratricopeptide repeat protein 18</fullName>
    </submittedName>
</protein>
<keyword evidence="1" id="KW-0677">Repeat</keyword>
<evidence type="ECO:0000256" key="4">
    <source>
        <dbReference type="SAM" id="MobiDB-lite"/>
    </source>
</evidence>
<keyword evidence="6" id="KW-1185">Reference proteome</keyword>
<dbReference type="SUPFAM" id="SSF48452">
    <property type="entry name" value="TPR-like"/>
    <property type="match status" value="2"/>
</dbReference>
<sequence>MANPKDKDQTNKIQSSLLFEVKSIIGLSSVGGESKFSIRLDFNGTMVGESAKLDLLEGDTIYPNHVFKYICQTKDINDLDFLINNPFVLILNEFKPKEKKQKESKVEQVGEIAFDCLELVQGETKIEKVFPLLRKFYGNQEIDDTNPKVTVVMSTDSWSIGKKELEENSILFIHIDSLQSLPEKLCTKENTSTFVAALPLYSLTEPDVSVQFFNGLTRAPTDSEYYEKSRHWNQQNLAQGLKWYIPGSFKDSRIKLSEEDGDFRGVEYLAFRQACDSERPKVVWNQERRCILTKDMVQTLRNRIAWQKLWPVEVARSQKSVAPKGKKDGDVSLNYHGVAYVNLAPLIYPGATKLRGAYRIVPYMEAEYTEKAKRSTCLLTESPNVIPIVPVGASTAQKRTANNSTAKQERKPGKPILEEHDTVDDEMEPIGQPGSVDTDHPSSQMNSEGQQYLESQSFILLEFRLNHPLVPKRTAEEVDQKILNYLSQSGRVPSRTLSAQKAVDHYHKQIAEVAHYILADFRNKFGELIQMDQLPVDAESTEQLKHELFYSLNSTGKYFAFKERLKFAVMKLVREKFFRTTPFTKDEHLQQFLRDLYVYLIDEMHIGLKQVFQPRERIIQPEGDQLDLEQLKRFAHEAATIGEKDVAKLYYGETIARNPGCTSHWITFGRFYLQNRDFEQAEVCIHKVLELDPKHPLGLMLYGLVAGIQNRVEEATDFLEAAVFVDKLNVVAWTVLGLYYETTANDIGSEMALNEAVRLDLSANSVEPAKSGEFDSETAPVDVIIDSSTQNLSLAKEENQPLQKELGEINNVHLDAAGLIEVNKTEKPGSYSSRSSSQRTRKHNYPSRMSRGVKQSLKAPTVLAPRESPQPISPIEPPRYSHFLRAAEFLLDHYFYQLASVALAHELINSKKQIDLFRPNEQAKQPGEMIQSNTAETETAESITACLLSLQNRPDWLVQQFIKFHLARIRLTLGSEKADFMSEAELEANWITELDPQSVEAWAQLGHLHYLSGDLIGSRSFYERCLDLRTWPPKDPHVLRLRLGLIYLQMEEFQKAKNMFLAASRESPTCMTWMGVGIACYRMNELDNAEQALIEANYLNNRNPKVWAYLSLICLKTNRPQEAEQTYKYAIKLRLHEQSLLDELHALQADRGFGNPLASWRPRSCTSP</sequence>
<dbReference type="Gene3D" id="1.25.40.10">
    <property type="entry name" value="Tetratricopeptide repeat domain"/>
    <property type="match status" value="2"/>
</dbReference>
<feature type="repeat" description="TPR" evidence="3">
    <location>
        <begin position="662"/>
        <end position="695"/>
    </location>
</feature>
<dbReference type="Pfam" id="PF13181">
    <property type="entry name" value="TPR_8"/>
    <property type="match status" value="2"/>
</dbReference>
<comment type="caution">
    <text evidence="5">The sequence shown here is derived from an EMBL/GenBank/DDBJ whole genome shotgun (WGS) entry which is preliminary data.</text>
</comment>
<proteinExistence type="predicted"/>
<feature type="compositionally biased region" description="Polar residues" evidence="4">
    <location>
        <begin position="396"/>
        <end position="406"/>
    </location>
</feature>
<dbReference type="GO" id="GO:0070062">
    <property type="term" value="C:extracellular exosome"/>
    <property type="evidence" value="ECO:0007669"/>
    <property type="project" value="TreeGrafter"/>
</dbReference>
<reference evidence="5" key="1">
    <citation type="submission" date="2019-03" db="EMBL/GenBank/DDBJ databases">
        <title>Improved annotation for the trematode Fasciola hepatica.</title>
        <authorList>
            <person name="Choi Y.-J."/>
            <person name="Martin J."/>
            <person name="Mitreva M."/>
        </authorList>
    </citation>
    <scope>NUCLEOTIDE SEQUENCE [LARGE SCALE GENOMIC DNA]</scope>
</reference>
<gene>
    <name evidence="5" type="ORF">D915_009193</name>
</gene>
<name>A0A4E0QYW6_FASHE</name>
<evidence type="ECO:0000256" key="1">
    <source>
        <dbReference type="ARBA" id="ARBA00022737"/>
    </source>
</evidence>
<dbReference type="GO" id="GO:0060271">
    <property type="term" value="P:cilium assembly"/>
    <property type="evidence" value="ECO:0007669"/>
    <property type="project" value="TreeGrafter"/>
</dbReference>
<dbReference type="AlphaFoldDB" id="A0A4E0QYW6"/>
<dbReference type="Proteomes" id="UP000230066">
    <property type="component" value="Unassembled WGS sequence"/>
</dbReference>
<feature type="region of interest" description="Disordered" evidence="4">
    <location>
        <begin position="396"/>
        <end position="448"/>
    </location>
</feature>
<dbReference type="PANTHER" id="PTHR44314:SF1">
    <property type="entry name" value="CILIA- AND FLAGELLA-ASSOCIATED PROTEIN 70"/>
    <property type="match status" value="1"/>
</dbReference>
<evidence type="ECO:0000313" key="5">
    <source>
        <dbReference type="EMBL" id="THD20173.1"/>
    </source>
</evidence>
<feature type="region of interest" description="Disordered" evidence="4">
    <location>
        <begin position="825"/>
        <end position="874"/>
    </location>
</feature>
<dbReference type="Pfam" id="PF13432">
    <property type="entry name" value="TPR_16"/>
    <property type="match status" value="1"/>
</dbReference>
<evidence type="ECO:0000256" key="2">
    <source>
        <dbReference type="ARBA" id="ARBA00022803"/>
    </source>
</evidence>
<keyword evidence="2 3" id="KW-0802">TPR repeat</keyword>
<dbReference type="PANTHER" id="PTHR44314">
    <property type="entry name" value="CILIA- AND FLAGELLA-ASSOCIATED PROTEIN 70"/>
    <property type="match status" value="1"/>
</dbReference>
<accession>A0A4E0QYW6</accession>
<dbReference type="EMBL" id="JXXN02005026">
    <property type="protein sequence ID" value="THD20173.1"/>
    <property type="molecule type" value="Genomic_DNA"/>
</dbReference>
<dbReference type="InterPro" id="IPR019734">
    <property type="entry name" value="TPR_rpt"/>
</dbReference>
<dbReference type="GO" id="GO:0031514">
    <property type="term" value="C:motile cilium"/>
    <property type="evidence" value="ECO:0007669"/>
    <property type="project" value="TreeGrafter"/>
</dbReference>
<feature type="compositionally biased region" description="Basic and acidic residues" evidence="4">
    <location>
        <begin position="407"/>
        <end position="420"/>
    </location>
</feature>
<organism evidence="5 6">
    <name type="scientific">Fasciola hepatica</name>
    <name type="common">Liver fluke</name>
    <dbReference type="NCBI Taxonomy" id="6192"/>
    <lineage>
        <taxon>Eukaryota</taxon>
        <taxon>Metazoa</taxon>
        <taxon>Spiralia</taxon>
        <taxon>Lophotrochozoa</taxon>
        <taxon>Platyhelminthes</taxon>
        <taxon>Trematoda</taxon>
        <taxon>Digenea</taxon>
        <taxon>Plagiorchiida</taxon>
        <taxon>Echinostomata</taxon>
        <taxon>Echinostomatoidea</taxon>
        <taxon>Fasciolidae</taxon>
        <taxon>Fasciola</taxon>
    </lineage>
</organism>
<dbReference type="GO" id="GO:0003341">
    <property type="term" value="P:cilium movement"/>
    <property type="evidence" value="ECO:0007669"/>
    <property type="project" value="TreeGrafter"/>
</dbReference>
<evidence type="ECO:0000256" key="3">
    <source>
        <dbReference type="PROSITE-ProRule" id="PRU00339"/>
    </source>
</evidence>